<dbReference type="InterPro" id="IPR038718">
    <property type="entry name" value="SNF2-like_sf"/>
</dbReference>
<accession>A0A510JMH1</accession>
<organism evidence="7 8">
    <name type="scientific">Leptotrichia shahii</name>
    <dbReference type="NCBI Taxonomy" id="157691"/>
    <lineage>
        <taxon>Bacteria</taxon>
        <taxon>Fusobacteriati</taxon>
        <taxon>Fusobacteriota</taxon>
        <taxon>Fusobacteriia</taxon>
        <taxon>Fusobacteriales</taxon>
        <taxon>Leptotrichiaceae</taxon>
        <taxon>Leptotrichia</taxon>
    </lineage>
</organism>
<dbReference type="Gene3D" id="3.40.50.300">
    <property type="entry name" value="P-loop containing nucleotide triphosphate hydrolases"/>
    <property type="match status" value="1"/>
</dbReference>
<evidence type="ECO:0000256" key="2">
    <source>
        <dbReference type="PROSITE-ProRule" id="PRU00325"/>
    </source>
</evidence>
<evidence type="ECO:0000259" key="6">
    <source>
        <dbReference type="PROSITE" id="PS51194"/>
    </source>
</evidence>
<dbReference type="InterPro" id="IPR000330">
    <property type="entry name" value="SNF2_N"/>
</dbReference>
<proteinExistence type="predicted"/>
<dbReference type="EMBL" id="AP019827">
    <property type="protein sequence ID" value="BBM40377.1"/>
    <property type="molecule type" value="Genomic_DNA"/>
</dbReference>
<keyword evidence="8" id="KW-1185">Reference proteome</keyword>
<protein>
    <recommendedName>
        <fullName evidence="9">Non-specific serine/threonine protein kinase</fullName>
    </recommendedName>
</protein>
<dbReference type="InterPro" id="IPR027417">
    <property type="entry name" value="P-loop_NTPase"/>
</dbReference>
<dbReference type="OrthoDB" id="9802848at2"/>
<dbReference type="Pfam" id="PF00271">
    <property type="entry name" value="Helicase_C"/>
    <property type="match status" value="1"/>
</dbReference>
<dbReference type="RefSeq" id="WP_149201889.1">
    <property type="nucleotide sequence ID" value="NZ_AP019827.1"/>
</dbReference>
<keyword evidence="2" id="KW-0479">Metal-binding</keyword>
<dbReference type="STRING" id="1122172.GCA_000373045_01854"/>
<dbReference type="AlphaFoldDB" id="A0A510JMH1"/>
<keyword evidence="1" id="KW-0378">Hydrolase</keyword>
<dbReference type="PANTHER" id="PTHR10799">
    <property type="entry name" value="SNF2/RAD54 HELICASE FAMILY"/>
    <property type="match status" value="1"/>
</dbReference>
<dbReference type="InterPro" id="IPR001650">
    <property type="entry name" value="Helicase_C-like"/>
</dbReference>
<dbReference type="GO" id="GO:0016787">
    <property type="term" value="F:hydrolase activity"/>
    <property type="evidence" value="ECO:0007669"/>
    <property type="project" value="UniProtKB-KW"/>
</dbReference>
<feature type="domain" description="SWIM-type" evidence="4">
    <location>
        <begin position="55"/>
        <end position="99"/>
    </location>
</feature>
<dbReference type="InterPro" id="IPR014001">
    <property type="entry name" value="Helicase_ATP-bd"/>
</dbReference>
<dbReference type="CDD" id="cd18793">
    <property type="entry name" value="SF2_C_SNF"/>
    <property type="match status" value="1"/>
</dbReference>
<evidence type="ECO:0000259" key="5">
    <source>
        <dbReference type="PROSITE" id="PS51192"/>
    </source>
</evidence>
<name>A0A510JMH1_9FUSO</name>
<reference evidence="7 8" key="1">
    <citation type="submission" date="2019-07" db="EMBL/GenBank/DDBJ databases">
        <title>Complete Genome Sequence of Leptotrichia shahii Strain JCM 16776.</title>
        <authorList>
            <person name="Watanabe S."/>
            <person name="Cui L."/>
        </authorList>
    </citation>
    <scope>NUCLEOTIDE SEQUENCE [LARGE SCALE GENOMIC DNA]</scope>
    <source>
        <strain evidence="7 8">JCM16776</strain>
    </source>
</reference>
<dbReference type="Pfam" id="PF00176">
    <property type="entry name" value="SNF2-rel_dom"/>
    <property type="match status" value="1"/>
</dbReference>
<sequence>MERIFDRLRKSTPLFIVGRGVEYFNEQKVKLMMFMKKGNKIEVESQVDGNYKNVYNVNITYFYEDGKLDNRIIYSCDCPNFKDKKKPCKHIIATGMAADAEIKARNIYFKENREFKREKEGKNCSNHIKIAEDEEYDEIFKEAEKFLREEKENIYEKIEEEEIKQFSEKLEKLKKRIDKTKISDSEKNEYKLALEIEQLSSTVSALRVKAGEKSLHYVKDLESFIYSVENEQFYEVTKKNIYNPDLHYFNETDKKVIKNLSNYFKKKNEFGMNFNNNNNYYYGNPQGEIMNPMLAEQIFSAIENKKTIRSGSKTIYVTGEYEPIFAFQKDKFGKEKIILRDFVVLSSASRYFTLKNGVSNIEKFHKMSDAEWEIMNALTDGTRKGTEYLNEMSGKLFDEIKEVLSKYEIPIAKVTKKYGAVNIFVEEGNGKNKLQVTISCLEESIRTDDGYFIPKKNKKLQREISEDFQKYADAQIIDLEYRMYVGFRAKQLKSDDIVLVIDRNEFLTMADIIDEKYSEKVNINVSDKIKKVRKIGVDINIRSAENELFSVNFNIEGIDEDDVETVLESVRNEEKFVTLSSGELVKIANRSAEEMAGIVDVMSDLRVGENKISKIKALQLAQVSRSINEKLNEIEEFKQLFQRIKKRENKEPSIIKVKLFPYQQIGFNWLKNMYDIGFGGILADDMGLGKTLQAISLISEIQLENEDLLGIIIVPTSLLHNWKEEFYKFSDIKPILVEGNAETRKELVKKTEKGILITTYQTFRNDVKNYKDKKFDVAILDEAQNIKNVSSLVKKATSKLESAVNFALTGTPIENSIMELWSIFDFILPGYLDNITKFRKKYKNSLNNPDSKKIFNLKNIVSPFILQRTKDEVLTELPEKVENNMIVELSKEQKKLYMAYVKRAKKELREFDKEENNNLKVLAILTKLRQICNSPQLFDENYTGEVAKIELLKELMPDILSNGHRILIFSQFLGTLEEIKEELEKEKVEYFYIDGSVKSKERMEISKKFNSGEGQVVLISLKAGGTGLNLIGADVVIHYDPWWNFAVENQASDRAHRIGQKKSVQVIKLIIEGTIEEKIIKIQENKRTLSENILGKNNGNNNKDSKEIFEMDEKELMELLNFEK</sequence>
<dbReference type="GO" id="GO:0008270">
    <property type="term" value="F:zinc ion binding"/>
    <property type="evidence" value="ECO:0007669"/>
    <property type="project" value="UniProtKB-KW"/>
</dbReference>
<feature type="coiled-coil region" evidence="3">
    <location>
        <begin position="620"/>
        <end position="647"/>
    </location>
</feature>
<dbReference type="PROSITE" id="PS51192">
    <property type="entry name" value="HELICASE_ATP_BIND_1"/>
    <property type="match status" value="1"/>
</dbReference>
<keyword evidence="2" id="KW-0863">Zinc-finger</keyword>
<dbReference type="Pfam" id="PF04434">
    <property type="entry name" value="SWIM"/>
    <property type="match status" value="1"/>
</dbReference>
<feature type="domain" description="Helicase ATP-binding" evidence="5">
    <location>
        <begin position="671"/>
        <end position="830"/>
    </location>
</feature>
<dbReference type="InterPro" id="IPR007527">
    <property type="entry name" value="Znf_SWIM"/>
</dbReference>
<evidence type="ECO:0000313" key="8">
    <source>
        <dbReference type="Proteomes" id="UP000322617"/>
    </source>
</evidence>
<dbReference type="PROSITE" id="PS51194">
    <property type="entry name" value="HELICASE_CTER"/>
    <property type="match status" value="1"/>
</dbReference>
<dbReference type="InterPro" id="IPR049730">
    <property type="entry name" value="SNF2/RAD54-like_C"/>
</dbReference>
<dbReference type="Proteomes" id="UP000322617">
    <property type="component" value="Chromosome"/>
</dbReference>
<evidence type="ECO:0000259" key="4">
    <source>
        <dbReference type="PROSITE" id="PS50966"/>
    </source>
</evidence>
<evidence type="ECO:0008006" key="9">
    <source>
        <dbReference type="Google" id="ProtNLM"/>
    </source>
</evidence>
<dbReference type="Pfam" id="PF08455">
    <property type="entry name" value="SNF2_assoc"/>
    <property type="match status" value="1"/>
</dbReference>
<dbReference type="KEGG" id="lsz:JCM16776_0597"/>
<evidence type="ECO:0000256" key="3">
    <source>
        <dbReference type="SAM" id="Coils"/>
    </source>
</evidence>
<dbReference type="Gene3D" id="3.40.50.10810">
    <property type="entry name" value="Tandem AAA-ATPase domain"/>
    <property type="match status" value="1"/>
</dbReference>
<feature type="coiled-coil region" evidence="3">
    <location>
        <begin position="144"/>
        <end position="183"/>
    </location>
</feature>
<dbReference type="SMART" id="SM00487">
    <property type="entry name" value="DEXDc"/>
    <property type="match status" value="1"/>
</dbReference>
<feature type="domain" description="Helicase C-terminal" evidence="6">
    <location>
        <begin position="951"/>
        <end position="1117"/>
    </location>
</feature>
<dbReference type="GO" id="GO:0005524">
    <property type="term" value="F:ATP binding"/>
    <property type="evidence" value="ECO:0007669"/>
    <property type="project" value="InterPro"/>
</dbReference>
<dbReference type="InterPro" id="IPR013663">
    <property type="entry name" value="Helicase_SWF/SNF/SWI_bac"/>
</dbReference>
<evidence type="ECO:0000313" key="7">
    <source>
        <dbReference type="EMBL" id="BBM40377.1"/>
    </source>
</evidence>
<gene>
    <name evidence="7" type="ORF">JCM16776_0597</name>
</gene>
<keyword evidence="2" id="KW-0862">Zinc</keyword>
<evidence type="ECO:0000256" key="1">
    <source>
        <dbReference type="ARBA" id="ARBA00022801"/>
    </source>
</evidence>
<dbReference type="SUPFAM" id="SSF52540">
    <property type="entry name" value="P-loop containing nucleoside triphosphate hydrolases"/>
    <property type="match status" value="2"/>
</dbReference>
<dbReference type="PROSITE" id="PS50966">
    <property type="entry name" value="ZF_SWIM"/>
    <property type="match status" value="1"/>
</dbReference>
<dbReference type="SMART" id="SM00490">
    <property type="entry name" value="HELICc"/>
    <property type="match status" value="1"/>
</dbReference>
<keyword evidence="3" id="KW-0175">Coiled coil</keyword>